<dbReference type="SUPFAM" id="SSF56399">
    <property type="entry name" value="ADP-ribosylation"/>
    <property type="match status" value="1"/>
</dbReference>
<dbReference type="AlphaFoldDB" id="A0A6G7BB30"/>
<evidence type="ECO:0000313" key="2">
    <source>
        <dbReference type="Proteomes" id="UP000501676"/>
    </source>
</evidence>
<organism evidence="1 2">
    <name type="scientific">Lactobacillus iners</name>
    <dbReference type="NCBI Taxonomy" id="147802"/>
    <lineage>
        <taxon>Bacteria</taxon>
        <taxon>Bacillati</taxon>
        <taxon>Bacillota</taxon>
        <taxon>Bacilli</taxon>
        <taxon>Lactobacillales</taxon>
        <taxon>Lactobacillaceae</taxon>
        <taxon>Lactobacillus</taxon>
    </lineage>
</organism>
<proteinExistence type="predicted"/>
<dbReference type="Gene3D" id="3.90.176.10">
    <property type="entry name" value="Toxin ADP-ribosyltransferase, Chain A, domain 1"/>
    <property type="match status" value="1"/>
</dbReference>
<dbReference type="RefSeq" id="WP_035508476.1">
    <property type="nucleotide sequence ID" value="NZ_CP160081.1"/>
</dbReference>
<dbReference type="Proteomes" id="UP000501676">
    <property type="component" value="Chromosome"/>
</dbReference>
<name>A0A6G7BB30_9LACO</name>
<gene>
    <name evidence="1" type="ORF">G6Z83_02530</name>
</gene>
<dbReference type="EMBL" id="CP049228">
    <property type="protein sequence ID" value="QIH24404.1"/>
    <property type="molecule type" value="Genomic_DNA"/>
</dbReference>
<reference evidence="1 2" key="1">
    <citation type="submission" date="2020-02" db="EMBL/GenBank/DDBJ databases">
        <title>Complete genome sequences of six Lactobacillus iners strains isolated from the human vagina.</title>
        <authorList>
            <person name="France M.T."/>
            <person name="Rutt L."/>
            <person name="Narina S."/>
            <person name="Arbaugh S."/>
            <person name="Humphrys M.S."/>
            <person name="Ma B."/>
            <person name="Hayward M.R."/>
            <person name="Relman D."/>
            <person name="Kwon D.S."/>
            <person name="Ravel J."/>
        </authorList>
    </citation>
    <scope>NUCLEOTIDE SEQUENCE [LARGE SCALE GENOMIC DNA]</scope>
    <source>
        <strain evidence="1 2">C0210C1</strain>
    </source>
</reference>
<evidence type="ECO:0000313" key="1">
    <source>
        <dbReference type="EMBL" id="QIH24404.1"/>
    </source>
</evidence>
<sequence>MKNELQQDIIFYRKEYYVKDLEKPINKFFSTSVTTKGVIGGVPNLAIIVSKETFGAYIELLSHIDYKKQREFLINSGLNLDKISDDRGLLIYKVRGESNETK</sequence>
<protein>
    <submittedName>
        <fullName evidence="1">Uncharacterized protein</fullName>
    </submittedName>
</protein>
<accession>A0A6G7BB30</accession>